<dbReference type="EMBL" id="VXPY01000041">
    <property type="protein sequence ID" value="MYD90018.1"/>
    <property type="molecule type" value="Genomic_DNA"/>
</dbReference>
<sequence length="76" mass="8820">MGNLQIKNISDDLHERLRLHANEDHCSMSAIVLAAVERELARRDWQKHLAQRPKTNLDVEASALLMEERSMNNKEQ</sequence>
<comment type="caution">
    <text evidence="2">The sequence shown here is derived from an EMBL/GenBank/DDBJ whole genome shotgun (WGS) entry which is preliminary data.</text>
</comment>
<feature type="domain" description="Antitoxin FitA-like ribbon-helix-helix" evidence="1">
    <location>
        <begin position="3"/>
        <end position="38"/>
    </location>
</feature>
<dbReference type="InterPro" id="IPR053853">
    <property type="entry name" value="FitA-like_RHH"/>
</dbReference>
<gene>
    <name evidence="2" type="ORF">F4Y08_06720</name>
</gene>
<dbReference type="AlphaFoldDB" id="A0A6B1DRX0"/>
<evidence type="ECO:0000259" key="1">
    <source>
        <dbReference type="Pfam" id="PF22513"/>
    </source>
</evidence>
<accession>A0A6B1DRX0</accession>
<dbReference type="GO" id="GO:0006355">
    <property type="term" value="P:regulation of DNA-templated transcription"/>
    <property type="evidence" value="ECO:0007669"/>
    <property type="project" value="InterPro"/>
</dbReference>
<protein>
    <recommendedName>
        <fullName evidence="1">Antitoxin FitA-like ribbon-helix-helix domain-containing protein</fullName>
    </recommendedName>
</protein>
<dbReference type="SUPFAM" id="SSF47598">
    <property type="entry name" value="Ribbon-helix-helix"/>
    <property type="match status" value="1"/>
</dbReference>
<organism evidence="2">
    <name type="scientific">Caldilineaceae bacterium SB0662_bin_9</name>
    <dbReference type="NCBI Taxonomy" id="2605258"/>
    <lineage>
        <taxon>Bacteria</taxon>
        <taxon>Bacillati</taxon>
        <taxon>Chloroflexota</taxon>
        <taxon>Caldilineae</taxon>
        <taxon>Caldilineales</taxon>
        <taxon>Caldilineaceae</taxon>
    </lineage>
</organism>
<dbReference type="InterPro" id="IPR010985">
    <property type="entry name" value="Ribbon_hlx_hlx"/>
</dbReference>
<dbReference type="Pfam" id="PF22513">
    <property type="entry name" value="FitA-like_RHH"/>
    <property type="match status" value="1"/>
</dbReference>
<proteinExistence type="predicted"/>
<evidence type="ECO:0000313" key="2">
    <source>
        <dbReference type="EMBL" id="MYD90018.1"/>
    </source>
</evidence>
<reference evidence="2" key="1">
    <citation type="submission" date="2019-09" db="EMBL/GenBank/DDBJ databases">
        <title>Characterisation of the sponge microbiome using genome-centric metagenomics.</title>
        <authorList>
            <person name="Engelberts J.P."/>
            <person name="Robbins S.J."/>
            <person name="De Goeij J.M."/>
            <person name="Aranda M."/>
            <person name="Bell S.C."/>
            <person name="Webster N.S."/>
        </authorList>
    </citation>
    <scope>NUCLEOTIDE SEQUENCE</scope>
    <source>
        <strain evidence="2">SB0662_bin_9</strain>
    </source>
</reference>
<name>A0A6B1DRX0_9CHLR</name>